<evidence type="ECO:0000313" key="4">
    <source>
        <dbReference type="Proteomes" id="UP000032430"/>
    </source>
</evidence>
<dbReference type="Proteomes" id="UP000032430">
    <property type="component" value="Chromosome I"/>
</dbReference>
<feature type="compositionally biased region" description="Basic and acidic residues" evidence="1">
    <location>
        <begin position="40"/>
        <end position="50"/>
    </location>
</feature>
<dbReference type="KEGG" id="lfa:LFA_3068"/>
<accession>A0A098G7H8</accession>
<dbReference type="EMBL" id="LN614827">
    <property type="protein sequence ID" value="CEG58413.1"/>
    <property type="molecule type" value="Genomic_DNA"/>
</dbReference>
<reference evidence="4" key="1">
    <citation type="submission" date="2014-09" db="EMBL/GenBank/DDBJ databases">
        <authorList>
            <person name="Gomez-Valero L."/>
        </authorList>
    </citation>
    <scope>NUCLEOTIDE SEQUENCE [LARGE SCALE GENOMIC DNA]</scope>
    <source>
        <strain evidence="4">ATCC700992</strain>
    </source>
</reference>
<keyword evidence="2" id="KW-0732">Signal</keyword>
<organism evidence="3 4">
    <name type="scientific">Legionella fallonii LLAP-10</name>
    <dbReference type="NCBI Taxonomy" id="1212491"/>
    <lineage>
        <taxon>Bacteria</taxon>
        <taxon>Pseudomonadati</taxon>
        <taxon>Pseudomonadota</taxon>
        <taxon>Gammaproteobacteria</taxon>
        <taxon>Legionellales</taxon>
        <taxon>Legionellaceae</taxon>
        <taxon>Legionella</taxon>
    </lineage>
</organism>
<protein>
    <submittedName>
        <fullName evidence="3">Uncharacterized protein</fullName>
    </submittedName>
</protein>
<dbReference type="OrthoDB" id="5653228at2"/>
<dbReference type="AlphaFoldDB" id="A0A098G7H8"/>
<gene>
    <name evidence="3" type="ORF">LFA_3068</name>
</gene>
<feature type="region of interest" description="Disordered" evidence="1">
    <location>
        <begin position="34"/>
        <end position="55"/>
    </location>
</feature>
<dbReference type="RefSeq" id="WP_045096733.1">
    <property type="nucleotide sequence ID" value="NZ_LN614827.1"/>
</dbReference>
<keyword evidence="4" id="KW-1185">Reference proteome</keyword>
<evidence type="ECO:0000313" key="3">
    <source>
        <dbReference type="EMBL" id="CEG58413.1"/>
    </source>
</evidence>
<sequence length="79" mass="8486">MKKLIIASFILSSSVSFAATHTDMNAQWICTTNASSSDTSADKAADDKMAKTQGSSHKSFSFAAQNCRDCTKITCEVKN</sequence>
<feature type="signal peptide" evidence="2">
    <location>
        <begin position="1"/>
        <end position="18"/>
    </location>
</feature>
<name>A0A098G7H8_9GAMM</name>
<evidence type="ECO:0000256" key="1">
    <source>
        <dbReference type="SAM" id="MobiDB-lite"/>
    </source>
</evidence>
<dbReference type="HOGENOM" id="CLU_2601681_0_0_6"/>
<evidence type="ECO:0000256" key="2">
    <source>
        <dbReference type="SAM" id="SignalP"/>
    </source>
</evidence>
<dbReference type="STRING" id="1212491.LFA_3068"/>
<proteinExistence type="predicted"/>
<feature type="chain" id="PRO_5001935415" evidence="2">
    <location>
        <begin position="19"/>
        <end position="79"/>
    </location>
</feature>